<evidence type="ECO:0000256" key="1">
    <source>
        <dbReference type="ARBA" id="ARBA00001971"/>
    </source>
</evidence>
<feature type="domain" description="FAD-binding PCMH-type" evidence="8">
    <location>
        <begin position="504"/>
        <end position="676"/>
    </location>
</feature>
<feature type="transmembrane region" description="Helical" evidence="7">
    <location>
        <begin position="15"/>
        <end position="32"/>
    </location>
</feature>
<comment type="caution">
    <text evidence="9">The sequence shown here is derived from an EMBL/GenBank/DDBJ whole genome shotgun (WGS) entry which is preliminary data.</text>
</comment>
<evidence type="ECO:0000256" key="5">
    <source>
        <dbReference type="ARBA" id="ARBA00023004"/>
    </source>
</evidence>
<dbReference type="FunFam" id="3.30.465.10:FF:000031">
    <property type="entry name" value="FAD binding domain protein"/>
    <property type="match status" value="1"/>
</dbReference>
<dbReference type="Gene3D" id="1.10.630.10">
    <property type="entry name" value="Cytochrome P450"/>
    <property type="match status" value="1"/>
</dbReference>
<evidence type="ECO:0000256" key="4">
    <source>
        <dbReference type="ARBA" id="ARBA00023002"/>
    </source>
</evidence>
<dbReference type="GO" id="GO:0020037">
    <property type="term" value="F:heme binding"/>
    <property type="evidence" value="ECO:0007669"/>
    <property type="project" value="InterPro"/>
</dbReference>
<dbReference type="Gene3D" id="3.30.465.10">
    <property type="match status" value="1"/>
</dbReference>
<dbReference type="SUPFAM" id="SSF56176">
    <property type="entry name" value="FAD-binding/transporter-associated domain-like"/>
    <property type="match status" value="1"/>
</dbReference>
<keyword evidence="7" id="KW-0812">Transmembrane</keyword>
<dbReference type="STRING" id="1196081.A0A364L2N1"/>
<dbReference type="PRINTS" id="PR01239">
    <property type="entry name" value="EP450IICYP52"/>
</dbReference>
<dbReference type="InterPro" id="IPR016166">
    <property type="entry name" value="FAD-bd_PCMH"/>
</dbReference>
<name>A0A364L2N1_TALAM</name>
<evidence type="ECO:0000313" key="9">
    <source>
        <dbReference type="EMBL" id="RAO70069.1"/>
    </source>
</evidence>
<accession>A0A364L2N1</accession>
<keyword evidence="10" id="KW-1185">Reference proteome</keyword>
<dbReference type="InterPro" id="IPR001128">
    <property type="entry name" value="Cyt_P450"/>
</dbReference>
<keyword evidence="7" id="KW-1133">Transmembrane helix</keyword>
<dbReference type="GO" id="GO:0005506">
    <property type="term" value="F:iron ion binding"/>
    <property type="evidence" value="ECO:0007669"/>
    <property type="project" value="InterPro"/>
</dbReference>
<dbReference type="InterPro" id="IPR036396">
    <property type="entry name" value="Cyt_P450_sf"/>
</dbReference>
<keyword evidence="6" id="KW-0503">Monooxygenase</keyword>
<dbReference type="AlphaFoldDB" id="A0A364L2N1"/>
<evidence type="ECO:0000256" key="6">
    <source>
        <dbReference type="ARBA" id="ARBA00023033"/>
    </source>
</evidence>
<dbReference type="InterPro" id="IPR017972">
    <property type="entry name" value="Cyt_P450_CS"/>
</dbReference>
<dbReference type="RefSeq" id="XP_040734585.1">
    <property type="nucleotide sequence ID" value="XM_040878628.1"/>
</dbReference>
<dbReference type="PROSITE" id="PS00086">
    <property type="entry name" value="CYTOCHROME_P450"/>
    <property type="match status" value="1"/>
</dbReference>
<evidence type="ECO:0000256" key="7">
    <source>
        <dbReference type="SAM" id="Phobius"/>
    </source>
</evidence>
<dbReference type="GO" id="GO:0071949">
    <property type="term" value="F:FAD binding"/>
    <property type="evidence" value="ECO:0007669"/>
    <property type="project" value="InterPro"/>
</dbReference>
<evidence type="ECO:0000256" key="2">
    <source>
        <dbReference type="ARBA" id="ARBA00010617"/>
    </source>
</evidence>
<keyword evidence="7" id="KW-0472">Membrane</keyword>
<gene>
    <name evidence="9" type="ORF">BHQ10_006081</name>
</gene>
<sequence>MAVESTMIDPTEHPILTGLVLLVLFLVIRNLYLSFRSHQRAKALGCLPAVHGPSGPFGISFFLQVAKAAREGSRIQLHDSLFKKYGPTFNQKTPSNDVLFTIDPENIKAILTSQFNDFGLGHRAKTFWPLLGDGIFNADGQLWSHARTLLRPQFTKDQVADLQLMDEHISDFLAKIPKDGSLFDIQPLFFSFTNDSSTHFLFGESLARSKNATGRSDAAEFGRAFDKSLEWISRRVSAQKLSFLVDGNKEYTSACKYVHDIADHYVRIALESRKEAKVSDRYVFLQALANDTQDPKVLRDNILNLLIAGRDTTASLLSSVLFYLSHAPAVWERLRREIINEYGDAAHPTGEITHAKIKNMRYLRYVLNEALRLLPPVPINSRMSFRDTSLPRGGGPDGKGPIFVKKNTVIPFSLYSMQRRKDIWGPDAEEFRPERWEENASSRTWEYIPFNGGPRICLGQQYALIEASYTLIRLAQNFDTLENDGGSPVPDAKMDLTLTHRNEFGRGDKMGRHEEIVKEVSRVVSQFHKLNQPYRIFHGSTNSTRPRPGSTQNFVDISKLNNVLRVDRSTKTAAVEPNVPMDRLVEATLKHGLVPPVVMEFPGITAGGGYAGTSGESSSFRHGFFDRTINSVEMVLANGEVVKTSRDEKKDLFRGAAGAVGSLGITTLIELNLVEAKKFVKVTYERKPTIKAAIEALEKDSANPDTAPFEYIDGIQFSPNHGVVIKGELTDDLPADVKPQTFSNPWDPWFYLHVEEITKHQELVTEYVPLAEYLFRYDRGGFWVGASAFKYFRFVPFNKFTRWFLDDFLHTRMLYKALHASGESNRYIVQDLALPYETAEEFIDYTTKTFDIWPLWYCPLKQSPTPTMHPHNTETKHTGRLLNIGLWGFGPAESTEFVAKNRDLEHKLNDLGGMKWLYAHTYYPEDEFWKRFDRKWYEGLREKYAATGLPSVWHKVKVATASSKSSKGLVSYWPIGGFWGIWKAITSKEYFKHRNATWRTRK</sequence>
<dbReference type="InterPro" id="IPR036318">
    <property type="entry name" value="FAD-bd_PCMH-like_sf"/>
</dbReference>
<dbReference type="Pfam" id="PF00067">
    <property type="entry name" value="p450"/>
    <property type="match status" value="1"/>
</dbReference>
<dbReference type="GeneID" id="63795297"/>
<protein>
    <recommendedName>
        <fullName evidence="8">FAD-binding PCMH-type domain-containing protein</fullName>
    </recommendedName>
</protein>
<dbReference type="PANTHER" id="PTHR24287">
    <property type="entry name" value="P450, PUTATIVE (EUROFUNG)-RELATED"/>
    <property type="match status" value="1"/>
</dbReference>
<evidence type="ECO:0000313" key="10">
    <source>
        <dbReference type="Proteomes" id="UP000249363"/>
    </source>
</evidence>
<dbReference type="PRINTS" id="PR00385">
    <property type="entry name" value="P450"/>
</dbReference>
<dbReference type="GO" id="GO:0016712">
    <property type="term" value="F:oxidoreductase activity, acting on paired donors, with incorporation or reduction of molecular oxygen, reduced flavin or flavoprotein as one donor, and incorporation of one atom of oxygen"/>
    <property type="evidence" value="ECO:0007669"/>
    <property type="project" value="InterPro"/>
</dbReference>
<organism evidence="9 10">
    <name type="scientific">Talaromyces amestolkiae</name>
    <dbReference type="NCBI Taxonomy" id="1196081"/>
    <lineage>
        <taxon>Eukaryota</taxon>
        <taxon>Fungi</taxon>
        <taxon>Dikarya</taxon>
        <taxon>Ascomycota</taxon>
        <taxon>Pezizomycotina</taxon>
        <taxon>Eurotiomycetes</taxon>
        <taxon>Eurotiomycetidae</taxon>
        <taxon>Eurotiales</taxon>
        <taxon>Trichocomaceae</taxon>
        <taxon>Talaromyces</taxon>
        <taxon>Talaromyces sect. Talaromyces</taxon>
    </lineage>
</organism>
<comment type="similarity">
    <text evidence="2">Belongs to the cytochrome P450 family.</text>
</comment>
<comment type="cofactor">
    <cofactor evidence="1">
        <name>heme</name>
        <dbReference type="ChEBI" id="CHEBI:30413"/>
    </cofactor>
</comment>
<keyword evidence="3" id="KW-0479">Metal-binding</keyword>
<dbReference type="InterPro" id="IPR016169">
    <property type="entry name" value="FAD-bd_PCMH_sub2"/>
</dbReference>
<dbReference type="EMBL" id="MIKG01000011">
    <property type="protein sequence ID" value="RAO70069.1"/>
    <property type="molecule type" value="Genomic_DNA"/>
</dbReference>
<dbReference type="OrthoDB" id="415825at2759"/>
<keyword evidence="5" id="KW-0408">Iron</keyword>
<dbReference type="Pfam" id="PF01565">
    <property type="entry name" value="FAD_binding_4"/>
    <property type="match status" value="1"/>
</dbReference>
<evidence type="ECO:0000256" key="3">
    <source>
        <dbReference type="ARBA" id="ARBA00022723"/>
    </source>
</evidence>
<dbReference type="SUPFAM" id="SSF48264">
    <property type="entry name" value="Cytochrome P450"/>
    <property type="match status" value="1"/>
</dbReference>
<dbReference type="PANTHER" id="PTHR24287:SF18">
    <property type="entry name" value="CYTOCHROME P450 MONOOXYGENASE APDE-RELATED"/>
    <property type="match status" value="1"/>
</dbReference>
<dbReference type="InterPro" id="IPR006094">
    <property type="entry name" value="Oxid_FAD_bind_N"/>
</dbReference>
<evidence type="ECO:0000259" key="8">
    <source>
        <dbReference type="PROSITE" id="PS51387"/>
    </source>
</evidence>
<dbReference type="Proteomes" id="UP000249363">
    <property type="component" value="Unassembled WGS sequence"/>
</dbReference>
<keyword evidence="4" id="KW-0560">Oxidoreductase</keyword>
<proteinExistence type="inferred from homology"/>
<dbReference type="PROSITE" id="PS51387">
    <property type="entry name" value="FAD_PCMH"/>
    <property type="match status" value="1"/>
</dbReference>
<dbReference type="InterPro" id="IPR002974">
    <property type="entry name" value="Cyt_P450_E_CYP52_ascomycetes"/>
</dbReference>
<dbReference type="InterPro" id="IPR047146">
    <property type="entry name" value="Cyt_P450_E_CYP52_fungi"/>
</dbReference>
<reference evidence="9 10" key="1">
    <citation type="journal article" date="2017" name="Biotechnol. Biofuels">
        <title>Differential beta-glucosidase expression as a function of carbon source availability in Talaromyces amestolkiae: a genomic and proteomic approach.</title>
        <authorList>
            <person name="de Eugenio L.I."/>
            <person name="Mendez-Liter J.A."/>
            <person name="Nieto-Dominguez M."/>
            <person name="Alonso L."/>
            <person name="Gil-Munoz J."/>
            <person name="Barriuso J."/>
            <person name="Prieto A."/>
            <person name="Martinez M.J."/>
        </authorList>
    </citation>
    <scope>NUCLEOTIDE SEQUENCE [LARGE SCALE GENOMIC DNA]</scope>
    <source>
        <strain evidence="9 10">CIB</strain>
    </source>
</reference>
<dbReference type="CDD" id="cd11063">
    <property type="entry name" value="CYP52"/>
    <property type="match status" value="1"/>
</dbReference>